<keyword evidence="3" id="KW-1185">Reference proteome</keyword>
<name>A0A0E0HL19_ORYNI</name>
<dbReference type="Gramene" id="ONIVA06G04050.1">
    <property type="protein sequence ID" value="ONIVA06G04050.1"/>
    <property type="gene ID" value="ONIVA06G04050"/>
</dbReference>
<sequence length="140" mass="16151">MAGNKWICYSISDEDLHGRWQGCAEHVVVHSRLRRLWRHGTRSVASSSSAVTPRRRARPAARPPRLRNYSSSSSLLGYHAGTMYQGYQVSSISRYQGTRYWYLPIPGYRYQRETKHGLKEVDLAWMLGNSSPLILLRGWI</sequence>
<dbReference type="Proteomes" id="UP000006591">
    <property type="component" value="Chromosome 6"/>
</dbReference>
<organism evidence="2">
    <name type="scientific">Oryza nivara</name>
    <name type="common">Indian wild rice</name>
    <name type="synonym">Oryza sativa f. spontanea</name>
    <dbReference type="NCBI Taxonomy" id="4536"/>
    <lineage>
        <taxon>Eukaryota</taxon>
        <taxon>Viridiplantae</taxon>
        <taxon>Streptophyta</taxon>
        <taxon>Embryophyta</taxon>
        <taxon>Tracheophyta</taxon>
        <taxon>Spermatophyta</taxon>
        <taxon>Magnoliopsida</taxon>
        <taxon>Liliopsida</taxon>
        <taxon>Poales</taxon>
        <taxon>Poaceae</taxon>
        <taxon>BOP clade</taxon>
        <taxon>Oryzoideae</taxon>
        <taxon>Oryzeae</taxon>
        <taxon>Oryzinae</taxon>
        <taxon>Oryza</taxon>
    </lineage>
</organism>
<feature type="region of interest" description="Disordered" evidence="1">
    <location>
        <begin position="46"/>
        <end position="68"/>
    </location>
</feature>
<reference evidence="2" key="2">
    <citation type="submission" date="2018-04" db="EMBL/GenBank/DDBJ databases">
        <title>OnivRS2 (Oryza nivara Reference Sequence Version 2).</title>
        <authorList>
            <person name="Zhang J."/>
            <person name="Kudrna D."/>
            <person name="Lee S."/>
            <person name="Talag J."/>
            <person name="Rajasekar S."/>
            <person name="Welchert J."/>
            <person name="Hsing Y.-I."/>
            <person name="Wing R.A."/>
        </authorList>
    </citation>
    <scope>NUCLEOTIDE SEQUENCE [LARGE SCALE GENOMIC DNA]</scope>
    <source>
        <strain evidence="2">SL10</strain>
    </source>
</reference>
<evidence type="ECO:0000313" key="2">
    <source>
        <dbReference type="EnsemblPlants" id="ONIVA06G04050.1"/>
    </source>
</evidence>
<evidence type="ECO:0000313" key="3">
    <source>
        <dbReference type="Proteomes" id="UP000006591"/>
    </source>
</evidence>
<dbReference type="OMA" id="YQGTRYW"/>
<accession>A0A0E0HL19</accession>
<proteinExistence type="predicted"/>
<dbReference type="AlphaFoldDB" id="A0A0E0HL19"/>
<protein>
    <submittedName>
        <fullName evidence="2">Uncharacterized protein</fullName>
    </submittedName>
</protein>
<dbReference type="HOGENOM" id="CLU_1838368_0_0_1"/>
<evidence type="ECO:0000256" key="1">
    <source>
        <dbReference type="SAM" id="MobiDB-lite"/>
    </source>
</evidence>
<reference evidence="2" key="1">
    <citation type="submission" date="2015-04" db="UniProtKB">
        <authorList>
            <consortium name="EnsemblPlants"/>
        </authorList>
    </citation>
    <scope>IDENTIFICATION</scope>
    <source>
        <strain evidence="2">SL10</strain>
    </source>
</reference>
<dbReference type="EnsemblPlants" id="ONIVA06G04050.1">
    <property type="protein sequence ID" value="ONIVA06G04050.1"/>
    <property type="gene ID" value="ONIVA06G04050"/>
</dbReference>